<accession>A0ABV4JPV6</accession>
<dbReference type="Proteomes" id="UP001568358">
    <property type="component" value="Unassembled WGS sequence"/>
</dbReference>
<evidence type="ECO:0000313" key="2">
    <source>
        <dbReference type="Proteomes" id="UP001568358"/>
    </source>
</evidence>
<evidence type="ECO:0008006" key="3">
    <source>
        <dbReference type="Google" id="ProtNLM"/>
    </source>
</evidence>
<comment type="caution">
    <text evidence="1">The sequence shown here is derived from an EMBL/GenBank/DDBJ whole genome shotgun (WGS) entry which is preliminary data.</text>
</comment>
<dbReference type="RefSeq" id="WP_371150054.1">
    <property type="nucleotide sequence ID" value="NZ_JBFSOO010000003.1"/>
</dbReference>
<organism evidence="1 2">
    <name type="scientific">Halodesulfovibrio aestuarii</name>
    <dbReference type="NCBI Taxonomy" id="126333"/>
    <lineage>
        <taxon>Bacteria</taxon>
        <taxon>Pseudomonadati</taxon>
        <taxon>Thermodesulfobacteriota</taxon>
        <taxon>Desulfovibrionia</taxon>
        <taxon>Desulfovibrionales</taxon>
        <taxon>Desulfovibrionaceae</taxon>
        <taxon>Halodesulfovibrio</taxon>
    </lineage>
</organism>
<protein>
    <recommendedName>
        <fullName evidence="3">Phage tail protein</fullName>
    </recommendedName>
</protein>
<proteinExistence type="predicted"/>
<gene>
    <name evidence="1" type="ORF">AB2Z07_04455</name>
</gene>
<reference evidence="1 2" key="1">
    <citation type="submission" date="2024-07" db="EMBL/GenBank/DDBJ databases">
        <title>Active virus-host system and metabolic interactions in a Lokiarchaeon culture.</title>
        <authorList>
            <person name="Ponce Toledo R.I."/>
            <person name="Rodrigues Oliveira T."/>
            <person name="Schleper C."/>
        </authorList>
    </citation>
    <scope>NUCLEOTIDE SEQUENCE [LARGE SCALE GENOMIC DNA]</scope>
    <source>
        <strain evidence="1 2">B35</strain>
    </source>
</reference>
<evidence type="ECO:0000313" key="1">
    <source>
        <dbReference type="EMBL" id="MEZ6852788.1"/>
    </source>
</evidence>
<sequence length="113" mass="12418">MFSILSAKNVVVATVSHQPNMDDELAQGRKVVETAEPVGIGWSYQDGLFVAPQSELPSYAELRQAAILEKWPMAAQLEALTEAAEVPARPEKMNQLLADIQEIKAQFPKPDTL</sequence>
<dbReference type="EMBL" id="JBFSOO010000003">
    <property type="protein sequence ID" value="MEZ6852788.1"/>
    <property type="molecule type" value="Genomic_DNA"/>
</dbReference>
<name>A0ABV4JPV6_9BACT</name>
<keyword evidence="2" id="KW-1185">Reference proteome</keyword>